<evidence type="ECO:0000259" key="11">
    <source>
        <dbReference type="PROSITE" id="PS50253"/>
    </source>
</evidence>
<feature type="transmembrane region" description="Helical" evidence="10">
    <location>
        <begin position="126"/>
        <end position="145"/>
    </location>
</feature>
<dbReference type="InterPro" id="IPR013833">
    <property type="entry name" value="Cyt_c_oxidase_su3_a-hlx"/>
</dbReference>
<feature type="transmembrane region" description="Helical" evidence="10">
    <location>
        <begin position="208"/>
        <end position="232"/>
    </location>
</feature>
<feature type="domain" description="Heme-copper oxidase subunit III family profile" evidence="11">
    <location>
        <begin position="57"/>
        <end position="233"/>
    </location>
</feature>
<feature type="transmembrane region" description="Helical" evidence="10">
    <location>
        <begin position="99"/>
        <end position="119"/>
    </location>
</feature>
<accession>A0ABT9DYP2</accession>
<feature type="transmembrane region" description="Helical" evidence="10">
    <location>
        <begin position="57"/>
        <end position="79"/>
    </location>
</feature>
<evidence type="ECO:0000256" key="2">
    <source>
        <dbReference type="ARBA" id="ARBA00010581"/>
    </source>
</evidence>
<sequence>MSGADTLAPPRVRDPYRLGGRRDHGAGRHGGGGHGGHSEATGHGEGGPASPRVIVGYGFWIFLLSDIVMFSAFFAAYAVLAGNTAGGPGGRDLFELPRVAIETGFLLLSSFTCGLSNVAADARNRLWTEAGLLATGLLGASFLLLELQEFAGMIQQGAGPDRSAFLSAFFALVGCHGLHVFAGLLWLGTMMAQVWVKGWQPHIVRRLLCFNLFWHALDIIWVALFTVVYLIGSGA</sequence>
<keyword evidence="4 8" id="KW-0812">Transmembrane</keyword>
<evidence type="ECO:0000313" key="12">
    <source>
        <dbReference type="EMBL" id="MDO9709018.1"/>
    </source>
</evidence>
<dbReference type="RefSeq" id="WP_305103882.1">
    <property type="nucleotide sequence ID" value="NZ_JAUTWS010000009.1"/>
</dbReference>
<feature type="compositionally biased region" description="Basic and acidic residues" evidence="9">
    <location>
        <begin position="11"/>
        <end position="26"/>
    </location>
</feature>
<dbReference type="PANTHER" id="PTHR11403:SF2">
    <property type="entry name" value="CYTOCHROME BO(3) UBIQUINOL OXIDASE SUBUNIT 3"/>
    <property type="match status" value="1"/>
</dbReference>
<evidence type="ECO:0000256" key="3">
    <source>
        <dbReference type="ARBA" id="ARBA00022475"/>
    </source>
</evidence>
<dbReference type="PROSITE" id="PS50253">
    <property type="entry name" value="COX3"/>
    <property type="match status" value="1"/>
</dbReference>
<evidence type="ECO:0000256" key="1">
    <source>
        <dbReference type="ARBA" id="ARBA00004651"/>
    </source>
</evidence>
<dbReference type="Pfam" id="PF00510">
    <property type="entry name" value="COX3"/>
    <property type="match status" value="1"/>
</dbReference>
<evidence type="ECO:0000256" key="8">
    <source>
        <dbReference type="RuleBase" id="RU003376"/>
    </source>
</evidence>
<keyword evidence="7 10" id="KW-0472">Membrane</keyword>
<evidence type="ECO:0000256" key="6">
    <source>
        <dbReference type="ARBA" id="ARBA00023002"/>
    </source>
</evidence>
<evidence type="ECO:0000256" key="9">
    <source>
        <dbReference type="SAM" id="MobiDB-lite"/>
    </source>
</evidence>
<evidence type="ECO:0000256" key="10">
    <source>
        <dbReference type="SAM" id="Phobius"/>
    </source>
</evidence>
<dbReference type="PANTHER" id="PTHR11403">
    <property type="entry name" value="CYTOCHROME C OXIDASE SUBUNIT III"/>
    <property type="match status" value="1"/>
</dbReference>
<proteinExistence type="inferred from homology"/>
<comment type="caution">
    <text evidence="12">The sequence shown here is derived from an EMBL/GenBank/DDBJ whole genome shotgun (WGS) entry which is preliminary data.</text>
</comment>
<keyword evidence="5 10" id="KW-1133">Transmembrane helix</keyword>
<comment type="subcellular location">
    <subcellularLocation>
        <location evidence="1 8">Cell membrane</location>
        <topology evidence="1 8">Multi-pass membrane protein</topology>
    </subcellularLocation>
</comment>
<feature type="transmembrane region" description="Helical" evidence="10">
    <location>
        <begin position="165"/>
        <end position="187"/>
    </location>
</feature>
<dbReference type="Gene3D" id="1.20.120.80">
    <property type="entry name" value="Cytochrome c oxidase, subunit III, four-helix bundle"/>
    <property type="match status" value="1"/>
</dbReference>
<dbReference type="EMBL" id="JAUTWS010000009">
    <property type="protein sequence ID" value="MDO9709018.1"/>
    <property type="molecule type" value="Genomic_DNA"/>
</dbReference>
<evidence type="ECO:0000256" key="4">
    <source>
        <dbReference type="ARBA" id="ARBA00022692"/>
    </source>
</evidence>
<dbReference type="InterPro" id="IPR033946">
    <property type="entry name" value="Ubiquinol_oxase_su3_dom"/>
</dbReference>
<evidence type="ECO:0000313" key="13">
    <source>
        <dbReference type="Proteomes" id="UP001243009"/>
    </source>
</evidence>
<evidence type="ECO:0000256" key="7">
    <source>
        <dbReference type="ARBA" id="ARBA00023136"/>
    </source>
</evidence>
<dbReference type="InterPro" id="IPR035973">
    <property type="entry name" value="Cyt_c_oxidase_su3-like_sf"/>
</dbReference>
<protein>
    <submittedName>
        <fullName evidence="12">Cytochrome (Ubi)quinol oxidase subunit III</fullName>
    </submittedName>
</protein>
<dbReference type="SUPFAM" id="SSF81452">
    <property type="entry name" value="Cytochrome c oxidase subunit III-like"/>
    <property type="match status" value="1"/>
</dbReference>
<evidence type="ECO:0000256" key="5">
    <source>
        <dbReference type="ARBA" id="ARBA00022989"/>
    </source>
</evidence>
<name>A0ABT9DYP2_9PROT</name>
<dbReference type="Proteomes" id="UP001243009">
    <property type="component" value="Unassembled WGS sequence"/>
</dbReference>
<gene>
    <name evidence="12" type="ORF">Q7A36_11750</name>
</gene>
<dbReference type="InterPro" id="IPR024791">
    <property type="entry name" value="Cyt_c/ubiquinol_Oxase_su3"/>
</dbReference>
<reference evidence="12 13" key="1">
    <citation type="submission" date="2023-08" db="EMBL/GenBank/DDBJ databases">
        <title>The draft genome sequence of Paracraurococcus sp. LOR1-02.</title>
        <authorList>
            <person name="Kingkaew E."/>
            <person name="Tanasupawat S."/>
        </authorList>
    </citation>
    <scope>NUCLEOTIDE SEQUENCE [LARGE SCALE GENOMIC DNA]</scope>
    <source>
        <strain evidence="12 13">LOR1-02</strain>
    </source>
</reference>
<keyword evidence="6" id="KW-0560">Oxidoreductase</keyword>
<feature type="region of interest" description="Disordered" evidence="9">
    <location>
        <begin position="1"/>
        <end position="47"/>
    </location>
</feature>
<keyword evidence="13" id="KW-1185">Reference proteome</keyword>
<dbReference type="InterPro" id="IPR000298">
    <property type="entry name" value="Cyt_c_oxidase-like_su3"/>
</dbReference>
<keyword evidence="3" id="KW-1003">Cell membrane</keyword>
<comment type="similarity">
    <text evidence="2 8">Belongs to the cytochrome c oxidase subunit 3 family.</text>
</comment>
<organism evidence="12 13">
    <name type="scientific">Paracraurococcus lichenis</name>
    <dbReference type="NCBI Taxonomy" id="3064888"/>
    <lineage>
        <taxon>Bacteria</taxon>
        <taxon>Pseudomonadati</taxon>
        <taxon>Pseudomonadota</taxon>
        <taxon>Alphaproteobacteria</taxon>
        <taxon>Acetobacterales</taxon>
        <taxon>Roseomonadaceae</taxon>
        <taxon>Paracraurococcus</taxon>
    </lineage>
</organism>
<dbReference type="CDD" id="cd02863">
    <property type="entry name" value="Ubiquinol_oxidase_III"/>
    <property type="match status" value="1"/>
</dbReference>